<comment type="caution">
    <text evidence="1">The sequence shown here is derived from an EMBL/GenBank/DDBJ whole genome shotgun (WGS) entry which is preliminary data.</text>
</comment>
<evidence type="ECO:0000313" key="2">
    <source>
        <dbReference type="Proteomes" id="UP000299102"/>
    </source>
</evidence>
<dbReference type="AlphaFoldDB" id="A0A4C1YLK3"/>
<sequence length="95" mass="10512">MWLPPSIDSRNLRGVINALPASRIGTAYLGRGGDIGEEWATGILAHWMRCNIGGCNFTPAFCERGISSVVTLHFRVVAESTRTRPQRSIYNFIFG</sequence>
<name>A0A4C1YLK3_EUMVA</name>
<gene>
    <name evidence="1" type="ORF">EVAR_38129_1</name>
</gene>
<protein>
    <submittedName>
        <fullName evidence="1">Uncharacterized protein</fullName>
    </submittedName>
</protein>
<accession>A0A4C1YLK3</accession>
<dbReference type="EMBL" id="BGZK01001326">
    <property type="protein sequence ID" value="GBP77311.1"/>
    <property type="molecule type" value="Genomic_DNA"/>
</dbReference>
<proteinExistence type="predicted"/>
<keyword evidence="2" id="KW-1185">Reference proteome</keyword>
<dbReference type="Proteomes" id="UP000299102">
    <property type="component" value="Unassembled WGS sequence"/>
</dbReference>
<reference evidence="1 2" key="1">
    <citation type="journal article" date="2019" name="Commun. Biol.">
        <title>The bagworm genome reveals a unique fibroin gene that provides high tensile strength.</title>
        <authorList>
            <person name="Kono N."/>
            <person name="Nakamura H."/>
            <person name="Ohtoshi R."/>
            <person name="Tomita M."/>
            <person name="Numata K."/>
            <person name="Arakawa K."/>
        </authorList>
    </citation>
    <scope>NUCLEOTIDE SEQUENCE [LARGE SCALE GENOMIC DNA]</scope>
</reference>
<evidence type="ECO:0000313" key="1">
    <source>
        <dbReference type="EMBL" id="GBP77311.1"/>
    </source>
</evidence>
<organism evidence="1 2">
    <name type="scientific">Eumeta variegata</name>
    <name type="common">Bagworm moth</name>
    <name type="synonym">Eumeta japonica</name>
    <dbReference type="NCBI Taxonomy" id="151549"/>
    <lineage>
        <taxon>Eukaryota</taxon>
        <taxon>Metazoa</taxon>
        <taxon>Ecdysozoa</taxon>
        <taxon>Arthropoda</taxon>
        <taxon>Hexapoda</taxon>
        <taxon>Insecta</taxon>
        <taxon>Pterygota</taxon>
        <taxon>Neoptera</taxon>
        <taxon>Endopterygota</taxon>
        <taxon>Lepidoptera</taxon>
        <taxon>Glossata</taxon>
        <taxon>Ditrysia</taxon>
        <taxon>Tineoidea</taxon>
        <taxon>Psychidae</taxon>
        <taxon>Oiketicinae</taxon>
        <taxon>Eumeta</taxon>
    </lineage>
</organism>